<organism evidence="1">
    <name type="scientific">Pithovirus LCPAC406</name>
    <dbReference type="NCBI Taxonomy" id="2506599"/>
    <lineage>
        <taxon>Viruses</taxon>
        <taxon>Pithoviruses</taxon>
    </lineage>
</organism>
<proteinExistence type="predicted"/>
<name>A0A481ZDG0_9VIRU</name>
<protein>
    <submittedName>
        <fullName evidence="1">Uncharacterized protein</fullName>
    </submittedName>
</protein>
<accession>A0A481ZDG0</accession>
<reference evidence="1" key="1">
    <citation type="journal article" date="2019" name="MBio">
        <title>Virus Genomes from Deep Sea Sediments Expand the Ocean Megavirome and Support Independent Origins of Viral Gigantism.</title>
        <authorList>
            <person name="Backstrom D."/>
            <person name="Yutin N."/>
            <person name="Jorgensen S.L."/>
            <person name="Dharamshi J."/>
            <person name="Homa F."/>
            <person name="Zaremba-Niedwiedzka K."/>
            <person name="Spang A."/>
            <person name="Wolf Y.I."/>
            <person name="Koonin E.V."/>
            <person name="Ettema T.J."/>
        </authorList>
    </citation>
    <scope>NUCLEOTIDE SEQUENCE</scope>
</reference>
<sequence length="164" mass="19202">MYLFGANYGKQIEQISDACVVEIDSNYDSLTHIFLYLQGYMYHSYAGEFAMKCVRISKNEISKRLNNFIIHPNWEKITEIKEPIPNDTVFEVTIHEIENYTPQLAKCKAITLVENALHSLKENDKHQYDDYLYILSLDRECHGMNYIECGDKYLSDLLNDLETL</sequence>
<dbReference type="EMBL" id="MK500609">
    <property type="protein sequence ID" value="QBK94003.1"/>
    <property type="molecule type" value="Genomic_DNA"/>
</dbReference>
<evidence type="ECO:0000313" key="1">
    <source>
        <dbReference type="EMBL" id="QBK94003.1"/>
    </source>
</evidence>
<gene>
    <name evidence="1" type="ORF">LCPAC406_03170</name>
</gene>